<dbReference type="PANTHER" id="PTHR44943:SF4">
    <property type="entry name" value="TPR REPEAT-CONTAINING PROTEIN MJ0798"/>
    <property type="match status" value="1"/>
</dbReference>
<dbReference type="PROSITE" id="PS50293">
    <property type="entry name" value="TPR_REGION"/>
    <property type="match status" value="1"/>
</dbReference>
<evidence type="ECO:0000256" key="2">
    <source>
        <dbReference type="ARBA" id="ARBA00022803"/>
    </source>
</evidence>
<dbReference type="PANTHER" id="PTHR44943">
    <property type="entry name" value="CELLULOSE SYNTHASE OPERON PROTEIN C"/>
    <property type="match status" value="1"/>
</dbReference>
<proteinExistence type="predicted"/>
<accession>A0A3B1D4W2</accession>
<reference evidence="3" key="1">
    <citation type="submission" date="2018-06" db="EMBL/GenBank/DDBJ databases">
        <authorList>
            <person name="Zhirakovskaya E."/>
        </authorList>
    </citation>
    <scope>NUCLEOTIDE SEQUENCE</scope>
</reference>
<dbReference type="AlphaFoldDB" id="A0A3B1D4W2"/>
<dbReference type="EMBL" id="UOGJ01000143">
    <property type="protein sequence ID" value="VAX37906.1"/>
    <property type="molecule type" value="Genomic_DNA"/>
</dbReference>
<dbReference type="PROSITE" id="PS50005">
    <property type="entry name" value="TPR"/>
    <property type="match status" value="2"/>
</dbReference>
<keyword evidence="2" id="KW-0802">TPR repeat</keyword>
<dbReference type="InterPro" id="IPR019734">
    <property type="entry name" value="TPR_rpt"/>
</dbReference>
<gene>
    <name evidence="3" type="ORF">MNBD_UNCLBAC01-857</name>
</gene>
<evidence type="ECO:0000256" key="1">
    <source>
        <dbReference type="ARBA" id="ARBA00022737"/>
    </source>
</evidence>
<evidence type="ECO:0000313" key="3">
    <source>
        <dbReference type="EMBL" id="VAX37906.1"/>
    </source>
</evidence>
<dbReference type="SUPFAM" id="SSF48452">
    <property type="entry name" value="TPR-like"/>
    <property type="match status" value="1"/>
</dbReference>
<dbReference type="Gene3D" id="1.25.40.10">
    <property type="entry name" value="Tetratricopeptide repeat domain"/>
    <property type="match status" value="1"/>
</dbReference>
<protein>
    <submittedName>
        <fullName evidence="3">Uncharacterized protein</fullName>
    </submittedName>
</protein>
<dbReference type="InterPro" id="IPR011990">
    <property type="entry name" value="TPR-like_helical_dom_sf"/>
</dbReference>
<dbReference type="Pfam" id="PF13414">
    <property type="entry name" value="TPR_11"/>
    <property type="match status" value="1"/>
</dbReference>
<sequence>MAAPCFDKFIKVTENFIYLKFICPVKKYYLSPKRVYIAYYTRVSEYYPEVFGGEEILGFCYYQTGQYEKAWKSYQKSISIHPDFFWAHYNLGLFYFQKGRYKEAADFFQKAVQCDPGETLKKMYASRVYREILRNAGEFNYKVDQGLKEAYQHTAKLLVLSQRFIQTPVKFDPVDFLGKQGVRTDILKFIV</sequence>
<name>A0A3B1D4W2_9ZZZZ</name>
<dbReference type="SMART" id="SM00028">
    <property type="entry name" value="TPR"/>
    <property type="match status" value="2"/>
</dbReference>
<organism evidence="3">
    <name type="scientific">hydrothermal vent metagenome</name>
    <dbReference type="NCBI Taxonomy" id="652676"/>
    <lineage>
        <taxon>unclassified sequences</taxon>
        <taxon>metagenomes</taxon>
        <taxon>ecological metagenomes</taxon>
    </lineage>
</organism>
<keyword evidence="1" id="KW-0677">Repeat</keyword>
<dbReference type="InterPro" id="IPR051685">
    <property type="entry name" value="Ycf3/AcsC/BcsC/TPR_MFPF"/>
</dbReference>